<dbReference type="InterPro" id="IPR001647">
    <property type="entry name" value="HTH_TetR"/>
</dbReference>
<evidence type="ECO:0000313" key="5">
    <source>
        <dbReference type="EMBL" id="SVA93709.1"/>
    </source>
</evidence>
<dbReference type="AlphaFoldDB" id="A0A381ZX32"/>
<keyword evidence="2" id="KW-0238">DNA-binding</keyword>
<dbReference type="InterPro" id="IPR023772">
    <property type="entry name" value="DNA-bd_HTH_TetR-type_CS"/>
</dbReference>
<sequence>MLKDKKISDSRREAFLDIAEELFADLGYENTSIDRLISRLGVSKGAFYHYFRSKSDLLDSTLDRILTRVETRLAEILESQDPAIEKLQNFLISFDDVSSANRKLSIQIGELLLHEANAVLMNRHRRAACNRFVPLLTEIIEQGVIEGEFHLEIPHRVARIVWEMG</sequence>
<dbReference type="InterPro" id="IPR050624">
    <property type="entry name" value="HTH-type_Tx_Regulator"/>
</dbReference>
<dbReference type="FunFam" id="1.10.10.60:FF:000141">
    <property type="entry name" value="TetR family transcriptional regulator"/>
    <property type="match status" value="1"/>
</dbReference>
<dbReference type="PANTHER" id="PTHR43479">
    <property type="entry name" value="ACREF/ENVCD OPERON REPRESSOR-RELATED"/>
    <property type="match status" value="1"/>
</dbReference>
<dbReference type="Pfam" id="PF00440">
    <property type="entry name" value="TetR_N"/>
    <property type="match status" value="1"/>
</dbReference>
<accession>A0A381ZX32</accession>
<evidence type="ECO:0000256" key="3">
    <source>
        <dbReference type="ARBA" id="ARBA00023163"/>
    </source>
</evidence>
<dbReference type="PROSITE" id="PS50977">
    <property type="entry name" value="HTH_TETR_2"/>
    <property type="match status" value="1"/>
</dbReference>
<dbReference type="InterPro" id="IPR036271">
    <property type="entry name" value="Tet_transcr_reg_TetR-rel_C_sf"/>
</dbReference>
<feature type="domain" description="HTH tetR-type" evidence="4">
    <location>
        <begin position="9"/>
        <end position="69"/>
    </location>
</feature>
<dbReference type="GO" id="GO:0003677">
    <property type="term" value="F:DNA binding"/>
    <property type="evidence" value="ECO:0007669"/>
    <property type="project" value="UniProtKB-KW"/>
</dbReference>
<dbReference type="PANTHER" id="PTHR43479:SF11">
    <property type="entry name" value="ACREF_ENVCD OPERON REPRESSOR-RELATED"/>
    <property type="match status" value="1"/>
</dbReference>
<proteinExistence type="predicted"/>
<evidence type="ECO:0000259" key="4">
    <source>
        <dbReference type="PROSITE" id="PS50977"/>
    </source>
</evidence>
<keyword evidence="3" id="KW-0804">Transcription</keyword>
<dbReference type="PRINTS" id="PR00455">
    <property type="entry name" value="HTHTETR"/>
</dbReference>
<dbReference type="SUPFAM" id="SSF46689">
    <property type="entry name" value="Homeodomain-like"/>
    <property type="match status" value="1"/>
</dbReference>
<keyword evidence="1" id="KW-0805">Transcription regulation</keyword>
<dbReference type="EMBL" id="UINC01022971">
    <property type="protein sequence ID" value="SVA93709.1"/>
    <property type="molecule type" value="Genomic_DNA"/>
</dbReference>
<evidence type="ECO:0000256" key="1">
    <source>
        <dbReference type="ARBA" id="ARBA00023015"/>
    </source>
</evidence>
<dbReference type="PROSITE" id="PS01081">
    <property type="entry name" value="HTH_TETR_1"/>
    <property type="match status" value="1"/>
</dbReference>
<dbReference type="InterPro" id="IPR009057">
    <property type="entry name" value="Homeodomain-like_sf"/>
</dbReference>
<dbReference type="SUPFAM" id="SSF48498">
    <property type="entry name" value="Tetracyclin repressor-like, C-terminal domain"/>
    <property type="match status" value="1"/>
</dbReference>
<name>A0A381ZX32_9ZZZZ</name>
<gene>
    <name evidence="5" type="ORF">METZ01_LOCUS146563</name>
</gene>
<dbReference type="Gene3D" id="1.10.357.10">
    <property type="entry name" value="Tetracycline Repressor, domain 2"/>
    <property type="match status" value="1"/>
</dbReference>
<evidence type="ECO:0000256" key="2">
    <source>
        <dbReference type="ARBA" id="ARBA00023125"/>
    </source>
</evidence>
<reference evidence="5" key="1">
    <citation type="submission" date="2018-05" db="EMBL/GenBank/DDBJ databases">
        <authorList>
            <person name="Lanie J.A."/>
            <person name="Ng W.-L."/>
            <person name="Kazmierczak K.M."/>
            <person name="Andrzejewski T.M."/>
            <person name="Davidsen T.M."/>
            <person name="Wayne K.J."/>
            <person name="Tettelin H."/>
            <person name="Glass J.I."/>
            <person name="Rusch D."/>
            <person name="Podicherti R."/>
            <person name="Tsui H.-C.T."/>
            <person name="Winkler M.E."/>
        </authorList>
    </citation>
    <scope>NUCLEOTIDE SEQUENCE</scope>
</reference>
<organism evidence="5">
    <name type="scientific">marine metagenome</name>
    <dbReference type="NCBI Taxonomy" id="408172"/>
    <lineage>
        <taxon>unclassified sequences</taxon>
        <taxon>metagenomes</taxon>
        <taxon>ecological metagenomes</taxon>
    </lineage>
</organism>
<feature type="non-terminal residue" evidence="5">
    <location>
        <position position="165"/>
    </location>
</feature>
<protein>
    <recommendedName>
        <fullName evidence="4">HTH tetR-type domain-containing protein</fullName>
    </recommendedName>
</protein>